<reference evidence="1 2" key="2">
    <citation type="submission" date="2018-11" db="EMBL/GenBank/DDBJ databases">
        <authorList>
            <consortium name="Pathogen Informatics"/>
        </authorList>
    </citation>
    <scope>NUCLEOTIDE SEQUENCE [LARGE SCALE GENOMIC DNA]</scope>
    <source>
        <strain evidence="1 2">MHpl1</strain>
    </source>
</reference>
<dbReference type="OrthoDB" id="5920525at2759"/>
<organism evidence="3">
    <name type="scientific">Haemonchus placei</name>
    <name type="common">Barber's pole worm</name>
    <dbReference type="NCBI Taxonomy" id="6290"/>
    <lineage>
        <taxon>Eukaryota</taxon>
        <taxon>Metazoa</taxon>
        <taxon>Ecdysozoa</taxon>
        <taxon>Nematoda</taxon>
        <taxon>Chromadorea</taxon>
        <taxon>Rhabditida</taxon>
        <taxon>Rhabditina</taxon>
        <taxon>Rhabditomorpha</taxon>
        <taxon>Strongyloidea</taxon>
        <taxon>Trichostrongylidae</taxon>
        <taxon>Haemonchus</taxon>
    </lineage>
</organism>
<proteinExistence type="predicted"/>
<dbReference type="AlphaFoldDB" id="A0A0N4W5C1"/>
<keyword evidence="2" id="KW-1185">Reference proteome</keyword>
<reference evidence="3" key="1">
    <citation type="submission" date="2017-02" db="UniProtKB">
        <authorList>
            <consortium name="WormBaseParasite"/>
        </authorList>
    </citation>
    <scope>IDENTIFICATION</scope>
</reference>
<accession>A0A0N4W5C1</accession>
<evidence type="ECO:0000313" key="3">
    <source>
        <dbReference type="WBParaSite" id="HPLM_0000514701-mRNA-1"/>
    </source>
</evidence>
<dbReference type="SUPFAM" id="SSF56672">
    <property type="entry name" value="DNA/RNA polymerases"/>
    <property type="match status" value="1"/>
</dbReference>
<dbReference type="Proteomes" id="UP000268014">
    <property type="component" value="Unassembled WGS sequence"/>
</dbReference>
<evidence type="ECO:0000313" key="2">
    <source>
        <dbReference type="Proteomes" id="UP000268014"/>
    </source>
</evidence>
<dbReference type="WBParaSite" id="HPLM_0000514701-mRNA-1">
    <property type="protein sequence ID" value="HPLM_0000514701-mRNA-1"/>
    <property type="gene ID" value="HPLM_0000514701"/>
</dbReference>
<dbReference type="EMBL" id="UZAF01016294">
    <property type="protein sequence ID" value="VDO25009.1"/>
    <property type="molecule type" value="Genomic_DNA"/>
</dbReference>
<protein>
    <submittedName>
        <fullName evidence="3">Reverse transcriptase domain-containing protein</fullName>
    </submittedName>
</protein>
<gene>
    <name evidence="1" type="ORF">HPLM_LOCUS5139</name>
</gene>
<dbReference type="InterPro" id="IPR043502">
    <property type="entry name" value="DNA/RNA_pol_sf"/>
</dbReference>
<dbReference type="STRING" id="6290.A0A0N4W5C1"/>
<evidence type="ECO:0000313" key="1">
    <source>
        <dbReference type="EMBL" id="VDO25009.1"/>
    </source>
</evidence>
<sequence>MATSTWDPSLVRFRIGDLAVASDIEKAFLQVRLQLKDRDATRFLWMKDVNQPVIRDNLITYPFNRVTFGLICSPFLLARTIKYHLKHNSKNPGISHEILNNTYSSVQKSSVKCIDAFSFITFFLVNQIARNLDMFY</sequence>
<name>A0A0N4W5C1_HAEPC</name>